<reference evidence="1 2" key="1">
    <citation type="submission" date="2022-08" db="EMBL/GenBank/DDBJ databases">
        <title>Paenibacillus endoradicis sp. nov., Paenibacillus radicibacter sp. nov and Paenibacillus pararadicis sp. nov., three cold-adapted plant growth-promoting bacteria isolated from root of Larix gmelinii in Great Khingan.</title>
        <authorList>
            <person name="Xue H."/>
        </authorList>
    </citation>
    <scope>NUCLEOTIDE SEQUENCE [LARGE SCALE GENOMIC DNA]</scope>
    <source>
        <strain evidence="1 2">N5-1-1-5</strain>
    </source>
</reference>
<gene>
    <name evidence="1" type="ORF">NV381_20100</name>
</gene>
<protein>
    <submittedName>
        <fullName evidence="1">Uncharacterized protein</fullName>
    </submittedName>
</protein>
<comment type="caution">
    <text evidence="1">The sequence shown here is derived from an EMBL/GenBank/DDBJ whole genome shotgun (WGS) entry which is preliminary data.</text>
</comment>
<evidence type="ECO:0000313" key="2">
    <source>
        <dbReference type="Proteomes" id="UP001300012"/>
    </source>
</evidence>
<organism evidence="1 2">
    <name type="scientific">Paenibacillus radicis</name>
    <name type="common">ex Xue et al. 2023</name>
    <dbReference type="NCBI Taxonomy" id="2972489"/>
    <lineage>
        <taxon>Bacteria</taxon>
        <taxon>Bacillati</taxon>
        <taxon>Bacillota</taxon>
        <taxon>Bacilli</taxon>
        <taxon>Bacillales</taxon>
        <taxon>Paenibacillaceae</taxon>
        <taxon>Paenibacillus</taxon>
    </lineage>
</organism>
<name>A0ABT1YJX9_9BACL</name>
<evidence type="ECO:0000313" key="1">
    <source>
        <dbReference type="EMBL" id="MCR8633490.1"/>
    </source>
</evidence>
<keyword evidence="2" id="KW-1185">Reference proteome</keyword>
<dbReference type="RefSeq" id="WP_258215066.1">
    <property type="nucleotide sequence ID" value="NZ_JANQBD010000015.1"/>
</dbReference>
<dbReference type="Proteomes" id="UP001300012">
    <property type="component" value="Unassembled WGS sequence"/>
</dbReference>
<accession>A0ABT1YJX9</accession>
<sequence>MITGYDAERAARDLENLLAKEAAGLIGLVLETAKSNVRHYPEVKNHLERSIFMLANKIIVGEVQADFWEAWLEQFGKGSLMAGANENPGLQQYMTSPLWNQLRSKGHKVVVGRTKGEYTSIDGTVRRSGGSYAGVDLEELAARRDIDRRFGPTPPTFFLRVALQANKNRILTGLQAIITNFPYHKYFIGGTKS</sequence>
<proteinExistence type="predicted"/>
<dbReference type="EMBL" id="JANQBD010000015">
    <property type="protein sequence ID" value="MCR8633490.1"/>
    <property type="molecule type" value="Genomic_DNA"/>
</dbReference>